<accession>X0WLY1</accession>
<sequence length="161" mass="19047">MMDKVAAYVSTLNEGPYLEELLRWLCRRVDVVYVVESTSAWAQEPGVEQESLTEKIIASLSESDEIVKNTVKFVKAEGKQHDKPLVKETNERNQALRMIRDDGYEWVWWVDADEFYTDFDADALWDWFKTKLEDNPDIRGARCSWHTYWRSMHWKVDPPEP</sequence>
<name>X0WLY1_9ZZZZ</name>
<protein>
    <recommendedName>
        <fullName evidence="2">Glycosyltransferase 2-like domain-containing protein</fullName>
    </recommendedName>
</protein>
<reference evidence="1" key="1">
    <citation type="journal article" date="2014" name="Front. Microbiol.">
        <title>High frequency of phylogenetically diverse reductive dehalogenase-homologous genes in deep subseafloor sedimentary metagenomes.</title>
        <authorList>
            <person name="Kawai M."/>
            <person name="Futagami T."/>
            <person name="Toyoda A."/>
            <person name="Takaki Y."/>
            <person name="Nishi S."/>
            <person name="Hori S."/>
            <person name="Arai W."/>
            <person name="Tsubouchi T."/>
            <person name="Morono Y."/>
            <person name="Uchiyama I."/>
            <person name="Ito T."/>
            <person name="Fujiyama A."/>
            <person name="Inagaki F."/>
            <person name="Takami H."/>
        </authorList>
    </citation>
    <scope>NUCLEOTIDE SEQUENCE</scope>
    <source>
        <strain evidence="1">Expedition CK06-06</strain>
    </source>
</reference>
<dbReference type="SUPFAM" id="SSF53448">
    <property type="entry name" value="Nucleotide-diphospho-sugar transferases"/>
    <property type="match status" value="1"/>
</dbReference>
<gene>
    <name evidence="1" type="ORF">S01H1_64758</name>
</gene>
<dbReference type="AlphaFoldDB" id="X0WLY1"/>
<dbReference type="EMBL" id="BARS01042705">
    <property type="protein sequence ID" value="GAG31665.1"/>
    <property type="molecule type" value="Genomic_DNA"/>
</dbReference>
<dbReference type="InterPro" id="IPR029044">
    <property type="entry name" value="Nucleotide-diphossugar_trans"/>
</dbReference>
<proteinExistence type="predicted"/>
<feature type="non-terminal residue" evidence="1">
    <location>
        <position position="161"/>
    </location>
</feature>
<organism evidence="1">
    <name type="scientific">marine sediment metagenome</name>
    <dbReference type="NCBI Taxonomy" id="412755"/>
    <lineage>
        <taxon>unclassified sequences</taxon>
        <taxon>metagenomes</taxon>
        <taxon>ecological metagenomes</taxon>
    </lineage>
</organism>
<comment type="caution">
    <text evidence="1">The sequence shown here is derived from an EMBL/GenBank/DDBJ whole genome shotgun (WGS) entry which is preliminary data.</text>
</comment>
<evidence type="ECO:0008006" key="2">
    <source>
        <dbReference type="Google" id="ProtNLM"/>
    </source>
</evidence>
<evidence type="ECO:0000313" key="1">
    <source>
        <dbReference type="EMBL" id="GAG31665.1"/>
    </source>
</evidence>